<dbReference type="Proteomes" id="UP000007805">
    <property type="component" value="Chromosome M"/>
</dbReference>
<reference key="2">
    <citation type="journal article" date="2011" name="MBio">
        <title>Genome variation in Cryptococcus gattii, an emerging pathogen of immunocompetent hosts.</title>
        <authorList>
            <person name="D'Souza C.A."/>
            <person name="Kronstad J.W."/>
            <person name="Taylor G."/>
            <person name="Warren R."/>
            <person name="Yuen M."/>
            <person name="Hu G."/>
            <person name="Jung W.H."/>
            <person name="Sham A."/>
            <person name="Kidd S.E."/>
            <person name="Tangen K."/>
            <person name="Lee N."/>
            <person name="Zeilmaker T."/>
            <person name="Sawkins J."/>
            <person name="McVicker G."/>
            <person name="Shah S."/>
            <person name="Gnerre S."/>
            <person name="Griggs A."/>
            <person name="Zeng Q."/>
            <person name="Bartlett K."/>
            <person name="Li W."/>
            <person name="Wang X."/>
            <person name="Heitman J."/>
            <person name="Stajich J.E."/>
            <person name="Fraser J.A."/>
            <person name="Meyer W."/>
            <person name="Carter D."/>
            <person name="Schein J."/>
            <person name="Krzywinski M."/>
            <person name="Kwong-Chung K.J."/>
            <person name="Varma A."/>
            <person name="Wang J."/>
            <person name="Brunham R."/>
            <person name="Fyfe M."/>
            <person name="Ouellette B.F.F."/>
            <person name="Siddiqui A."/>
            <person name="Marra M."/>
            <person name="Jones S."/>
            <person name="Holt R."/>
            <person name="Birren B.W."/>
            <person name="Galagan J.E."/>
            <person name="Cuomo C.A."/>
        </authorList>
    </citation>
    <scope>NUCLEOTIDE SEQUENCE</scope>
    <source>
        <strain>WM276</strain>
    </source>
</reference>
<dbReference type="KEGG" id="cgi:CGB_M0120C"/>
<dbReference type="RefSeq" id="XP_003197227.1">
    <property type="nucleotide sequence ID" value="XM_003197179.1"/>
</dbReference>
<dbReference type="EMBL" id="CP000298">
    <property type="protein sequence ID" value="ADV25440.1"/>
    <property type="molecule type" value="Genomic_DNA"/>
</dbReference>
<accession>E6REY7</accession>
<keyword evidence="3" id="KW-1185">Reference proteome</keyword>
<reference evidence="2 3" key="1">
    <citation type="journal article" date="2011" name="MBio">
        <title>Genome variation in Cryptococcus gattii, an emerging pathogen of immunocompetent hosts.</title>
        <authorList>
            <person name="D'Souza C.A."/>
            <person name="Kronstad J.W."/>
            <person name="Taylor G."/>
            <person name="Warren R."/>
            <person name="Yuen M."/>
            <person name="Hu G."/>
            <person name="Jung W.H."/>
            <person name="Sham A."/>
            <person name="Kidd S.E."/>
            <person name="Tangen K."/>
            <person name="Lee N."/>
            <person name="Zeilmaker T."/>
            <person name="Sawkins J."/>
            <person name="McVicker G."/>
            <person name="Shah S."/>
            <person name="Gnerre S."/>
            <person name="Griggs A."/>
            <person name="Zeng Q."/>
            <person name="Bartlett K."/>
            <person name="Li W."/>
            <person name="Wang X."/>
            <person name="Heitman J."/>
            <person name="Stajich J.E."/>
            <person name="Fraser J.A."/>
            <person name="Meyer W."/>
            <person name="Carter D."/>
            <person name="Schein J."/>
            <person name="Krzywinski M."/>
            <person name="Kwon-Chung K.J."/>
            <person name="Varma A."/>
            <person name="Wang J."/>
            <person name="Brunham R."/>
            <person name="Fyfe M."/>
            <person name="Ouellette B.F."/>
            <person name="Siddiqui A."/>
            <person name="Marra M."/>
            <person name="Jones S."/>
            <person name="Holt R."/>
            <person name="Birren B.W."/>
            <person name="Galagan J.E."/>
            <person name="Cuomo C.A."/>
        </authorList>
    </citation>
    <scope>NUCLEOTIDE SEQUENCE [LARGE SCALE GENOMIC DNA]</scope>
    <source>
        <strain evidence="3">WM276 / ATCC MYA-4071</strain>
    </source>
</reference>
<dbReference type="AlphaFoldDB" id="E6REY7"/>
<dbReference type="OrthoDB" id="3364670at2759"/>
<feature type="compositionally biased region" description="Acidic residues" evidence="1">
    <location>
        <begin position="89"/>
        <end position="100"/>
    </location>
</feature>
<protein>
    <submittedName>
        <fullName evidence="2">Uncharacterized protein</fullName>
    </submittedName>
</protein>
<feature type="region of interest" description="Disordered" evidence="1">
    <location>
        <begin position="88"/>
        <end position="108"/>
    </location>
</feature>
<evidence type="ECO:0000256" key="1">
    <source>
        <dbReference type="SAM" id="MobiDB-lite"/>
    </source>
</evidence>
<organism evidence="2 3">
    <name type="scientific">Cryptococcus gattii serotype B (strain WM276 / ATCC MYA-4071)</name>
    <name type="common">Filobasidiella gattii</name>
    <name type="synonym">Cryptococcus bacillisporus</name>
    <dbReference type="NCBI Taxonomy" id="367775"/>
    <lineage>
        <taxon>Eukaryota</taxon>
        <taxon>Fungi</taxon>
        <taxon>Dikarya</taxon>
        <taxon>Basidiomycota</taxon>
        <taxon>Agaricomycotina</taxon>
        <taxon>Tremellomycetes</taxon>
        <taxon>Tremellales</taxon>
        <taxon>Cryptococcaceae</taxon>
        <taxon>Cryptococcus</taxon>
        <taxon>Cryptococcus gattii species complex</taxon>
    </lineage>
</organism>
<dbReference type="HOGENOM" id="CLU_1475118_0_0_1"/>
<proteinExistence type="predicted"/>
<dbReference type="GeneID" id="10185884"/>
<sequence length="183" mass="20433">MIEKYRVSQRKHLGCFQGRGLPSEEAPGRTSSAGAAMACGWPVYSLGHIYDLHHRALAVHHEPHYEATLPASPDSYVELDDVSWYNSDSVDEEGEDEEEQYAEHEGQKGERLVEGATTLESSMKIDESEALAAESSMSYGRITGLSIDGYSGYACVISHWKQRQMGKRTWKSQAPNRCMHPEP</sequence>
<evidence type="ECO:0000313" key="3">
    <source>
        <dbReference type="Proteomes" id="UP000007805"/>
    </source>
</evidence>
<gene>
    <name evidence="2" type="ordered locus">CGB_M0120C</name>
</gene>
<name>E6REY7_CRYGW</name>
<evidence type="ECO:0000313" key="2">
    <source>
        <dbReference type="EMBL" id="ADV25440.1"/>
    </source>
</evidence>
<dbReference type="VEuPathDB" id="FungiDB:CGB_M0120C"/>